<proteinExistence type="predicted"/>
<protein>
    <recommendedName>
        <fullName evidence="2">WSC domain-containing protein</fullName>
    </recommendedName>
</protein>
<dbReference type="AlphaFoldDB" id="A0A8S3R7F8"/>
<dbReference type="PROSITE" id="PS51212">
    <property type="entry name" value="WSC"/>
    <property type="match status" value="1"/>
</dbReference>
<evidence type="ECO:0000256" key="1">
    <source>
        <dbReference type="SAM" id="Phobius"/>
    </source>
</evidence>
<name>A0A8S3R7F8_MYTED</name>
<comment type="caution">
    <text evidence="3">The sequence shown here is derived from an EMBL/GenBank/DDBJ whole genome shotgun (WGS) entry which is preliminary data.</text>
</comment>
<dbReference type="InterPro" id="IPR002889">
    <property type="entry name" value="WSC_carb-bd"/>
</dbReference>
<keyword evidence="1" id="KW-1133">Transmembrane helix</keyword>
<keyword evidence="1" id="KW-0812">Transmembrane</keyword>
<keyword evidence="4" id="KW-1185">Reference proteome</keyword>
<evidence type="ECO:0000313" key="4">
    <source>
        <dbReference type="Proteomes" id="UP000683360"/>
    </source>
</evidence>
<accession>A0A8S3R7F8</accession>
<dbReference type="Proteomes" id="UP000683360">
    <property type="component" value="Unassembled WGS sequence"/>
</dbReference>
<dbReference type="EMBL" id="CAJPWZ010000901">
    <property type="protein sequence ID" value="CAG2202836.1"/>
    <property type="molecule type" value="Genomic_DNA"/>
</dbReference>
<reference evidence="3" key="1">
    <citation type="submission" date="2021-03" db="EMBL/GenBank/DDBJ databases">
        <authorList>
            <person name="Bekaert M."/>
        </authorList>
    </citation>
    <scope>NUCLEOTIDE SEQUENCE</scope>
</reference>
<evidence type="ECO:0000259" key="2">
    <source>
        <dbReference type="PROSITE" id="PS51212"/>
    </source>
</evidence>
<dbReference type="Pfam" id="PF01822">
    <property type="entry name" value="WSC"/>
    <property type="match status" value="1"/>
</dbReference>
<feature type="domain" description="WSC" evidence="2">
    <location>
        <begin position="1"/>
        <end position="84"/>
    </location>
</feature>
<organism evidence="3 4">
    <name type="scientific">Mytilus edulis</name>
    <name type="common">Blue mussel</name>
    <dbReference type="NCBI Taxonomy" id="6550"/>
    <lineage>
        <taxon>Eukaryota</taxon>
        <taxon>Metazoa</taxon>
        <taxon>Spiralia</taxon>
        <taxon>Lophotrochozoa</taxon>
        <taxon>Mollusca</taxon>
        <taxon>Bivalvia</taxon>
        <taxon>Autobranchia</taxon>
        <taxon>Pteriomorphia</taxon>
        <taxon>Mytilida</taxon>
        <taxon>Mytiloidea</taxon>
        <taxon>Mytilidae</taxon>
        <taxon>Mytilinae</taxon>
        <taxon>Mytilus</taxon>
    </lineage>
</organism>
<feature type="transmembrane region" description="Helical" evidence="1">
    <location>
        <begin position="159"/>
        <end position="180"/>
    </location>
</feature>
<sequence>MPYGNLVLPGNMTNDLCLSHCCSYPYLKNVTFMGTEAWRECYCTNISNSDPLIRRDETYCNRPCEGNQNEICGGHWSLSVYRIDCSMEITSTSIVTDDGRSNNSSCNCGYCSQKYNTYWTGTTLSERLVLLKNALYVNKKETTLYMGTKRCADDSRKSAQYLGLGGLIVILFPIIFVIFVDVLNLLKWLNDGSV</sequence>
<keyword evidence="1" id="KW-0472">Membrane</keyword>
<dbReference type="OrthoDB" id="2019572at2759"/>
<gene>
    <name evidence="3" type="ORF">MEDL_17468</name>
</gene>
<evidence type="ECO:0000313" key="3">
    <source>
        <dbReference type="EMBL" id="CAG2202836.1"/>
    </source>
</evidence>